<evidence type="ECO:0000313" key="2">
    <source>
        <dbReference type="EMBL" id="ELY45164.1"/>
    </source>
</evidence>
<proteinExistence type="predicted"/>
<gene>
    <name evidence="2" type="ORF">C495_09485</name>
</gene>
<feature type="transmembrane region" description="Helical" evidence="1">
    <location>
        <begin position="87"/>
        <end position="107"/>
    </location>
</feature>
<comment type="caution">
    <text evidence="2">The sequence shown here is derived from an EMBL/GenBank/DDBJ whole genome shotgun (WGS) entry which is preliminary data.</text>
</comment>
<keyword evidence="1" id="KW-0812">Transmembrane</keyword>
<protein>
    <submittedName>
        <fullName evidence="2">Uncharacterized protein</fullName>
    </submittedName>
</protein>
<evidence type="ECO:0000313" key="3">
    <source>
        <dbReference type="Proteomes" id="UP000011661"/>
    </source>
</evidence>
<evidence type="ECO:0000256" key="1">
    <source>
        <dbReference type="SAM" id="Phobius"/>
    </source>
</evidence>
<accession>L9W6R5</accession>
<dbReference type="Proteomes" id="UP000011661">
    <property type="component" value="Unassembled WGS sequence"/>
</dbReference>
<keyword evidence="1" id="KW-0472">Membrane</keyword>
<dbReference type="PATRIC" id="fig|1230460.4.peg.1920"/>
<name>L9W6R5_9EURY</name>
<feature type="transmembrane region" description="Helical" evidence="1">
    <location>
        <begin position="30"/>
        <end position="49"/>
    </location>
</feature>
<keyword evidence="1" id="KW-1133">Transmembrane helix</keyword>
<dbReference type="OrthoDB" id="206423at2157"/>
<dbReference type="EMBL" id="AOHX01000037">
    <property type="protein sequence ID" value="ELY45164.1"/>
    <property type="molecule type" value="Genomic_DNA"/>
</dbReference>
<organism evidence="2 3">
    <name type="scientific">Natronorubrum sulfidifaciens JCM 14089</name>
    <dbReference type="NCBI Taxonomy" id="1230460"/>
    <lineage>
        <taxon>Archaea</taxon>
        <taxon>Methanobacteriati</taxon>
        <taxon>Methanobacteriota</taxon>
        <taxon>Stenosarchaea group</taxon>
        <taxon>Halobacteria</taxon>
        <taxon>Halobacteriales</taxon>
        <taxon>Natrialbaceae</taxon>
        <taxon>Natronorubrum</taxon>
    </lineage>
</organism>
<reference evidence="2 3" key="1">
    <citation type="journal article" date="2014" name="PLoS Genet.">
        <title>Phylogenetically driven sequencing of extremely halophilic archaea reveals strategies for static and dynamic osmo-response.</title>
        <authorList>
            <person name="Becker E.A."/>
            <person name="Seitzer P.M."/>
            <person name="Tritt A."/>
            <person name="Larsen D."/>
            <person name="Krusor M."/>
            <person name="Yao A.I."/>
            <person name="Wu D."/>
            <person name="Madern D."/>
            <person name="Eisen J.A."/>
            <person name="Darling A.E."/>
            <person name="Facciotti M.T."/>
        </authorList>
    </citation>
    <scope>NUCLEOTIDE SEQUENCE [LARGE SCALE GENOMIC DNA]</scope>
    <source>
        <strain evidence="2 3">JCM 14089</strain>
    </source>
</reference>
<dbReference type="AlphaFoldDB" id="L9W6R5"/>
<dbReference type="eggNOG" id="arCOG10776">
    <property type="taxonomic scope" value="Archaea"/>
</dbReference>
<feature type="transmembrane region" description="Helical" evidence="1">
    <location>
        <begin position="61"/>
        <end position="81"/>
    </location>
</feature>
<sequence length="117" mass="11992">MGARIDVVLTLIVLFAASVAVVTVDATLSPLAVGGGALGTLGFELVATRDPAAVRRHWERPAVYVLAVATALIGIAIGAVVAPSSVLSFVLGALVTYLLFVGVVHGYQSITADARRH</sequence>
<keyword evidence="3" id="KW-1185">Reference proteome</keyword>
<dbReference type="RefSeq" id="WP_008162255.1">
    <property type="nucleotide sequence ID" value="NZ_AOHX01000037.1"/>
</dbReference>